<dbReference type="InterPro" id="IPR036598">
    <property type="entry name" value="GOLD_dom_sf"/>
</dbReference>
<dbReference type="InterPro" id="IPR009038">
    <property type="entry name" value="GOLD_dom"/>
</dbReference>
<evidence type="ECO:0000256" key="9">
    <source>
        <dbReference type="SAM" id="Phobius"/>
    </source>
</evidence>
<keyword evidence="13" id="KW-1185">Reference proteome</keyword>
<dbReference type="PANTHER" id="PTHR22811">
    <property type="entry name" value="TRANSMEMBRANE EMP24 DOMAIN-CONTAINING PROTEIN"/>
    <property type="match status" value="1"/>
</dbReference>
<comment type="caution">
    <text evidence="12">The sequence shown here is derived from an EMBL/GenBank/DDBJ whole genome shotgun (WGS) entry which is preliminary data.</text>
</comment>
<dbReference type="SUPFAM" id="SSF101576">
    <property type="entry name" value="Supernatant protein factor (SPF), C-terminal domain"/>
    <property type="match status" value="1"/>
</dbReference>
<keyword evidence="4 10" id="KW-0732">Signal</keyword>
<evidence type="ECO:0000256" key="7">
    <source>
        <dbReference type="ARBA" id="ARBA00037847"/>
    </source>
</evidence>
<evidence type="ECO:0000313" key="13">
    <source>
        <dbReference type="Proteomes" id="UP000789706"/>
    </source>
</evidence>
<evidence type="ECO:0000256" key="5">
    <source>
        <dbReference type="ARBA" id="ARBA00022989"/>
    </source>
</evidence>
<sequence length="203" mass="23357">MHSFSYTVSIIITLLLSVAICNSAAHTITVLPNSRECFFEELHKGDKMTVTFQVDGGGHLDIDYMMYDPSDRLMESSVRQTTGTFSINAEFEGRYTYCFSNEMSTVTEKEVSFNVHGIIYVPDDGLAHSDPLEKEIRELADGLAAIKDEQEYIVMRERTHRDTAESTNDRVKYWSFFQFIVLIAVCAWQVTYLKRFFEVKRVV</sequence>
<comment type="subcellular location">
    <subcellularLocation>
        <location evidence="7">Endomembrane system</location>
        <topology evidence="7">Single-pass membrane protein</topology>
    </subcellularLocation>
    <subcellularLocation>
        <location evidence="1 8">Membrane</location>
        <topology evidence="1 8">Single-pass type I membrane protein</topology>
    </subcellularLocation>
</comment>
<gene>
    <name evidence="12" type="ORF">DEBURN_LOCUS820</name>
</gene>
<feature type="domain" description="GOLD" evidence="11">
    <location>
        <begin position="35"/>
        <end position="117"/>
    </location>
</feature>
<keyword evidence="5 9" id="KW-1133">Transmembrane helix</keyword>
<evidence type="ECO:0000256" key="10">
    <source>
        <dbReference type="SAM" id="SignalP"/>
    </source>
</evidence>
<name>A0A9N8YN24_9GLOM</name>
<dbReference type="OrthoDB" id="62956at2759"/>
<dbReference type="InterPro" id="IPR015720">
    <property type="entry name" value="Emp24-like"/>
</dbReference>
<protein>
    <submittedName>
        <fullName evidence="12">2349_t:CDS:1</fullName>
    </submittedName>
</protein>
<feature type="transmembrane region" description="Helical" evidence="9">
    <location>
        <begin position="173"/>
        <end position="193"/>
    </location>
</feature>
<evidence type="ECO:0000256" key="8">
    <source>
        <dbReference type="RuleBase" id="RU003827"/>
    </source>
</evidence>
<evidence type="ECO:0000256" key="4">
    <source>
        <dbReference type="ARBA" id="ARBA00022729"/>
    </source>
</evidence>
<dbReference type="GO" id="GO:0016020">
    <property type="term" value="C:membrane"/>
    <property type="evidence" value="ECO:0007669"/>
    <property type="project" value="UniProtKB-SubCell"/>
</dbReference>
<evidence type="ECO:0000313" key="12">
    <source>
        <dbReference type="EMBL" id="CAG8435135.1"/>
    </source>
</evidence>
<organism evidence="12 13">
    <name type="scientific">Diversispora eburnea</name>
    <dbReference type="NCBI Taxonomy" id="1213867"/>
    <lineage>
        <taxon>Eukaryota</taxon>
        <taxon>Fungi</taxon>
        <taxon>Fungi incertae sedis</taxon>
        <taxon>Mucoromycota</taxon>
        <taxon>Glomeromycotina</taxon>
        <taxon>Glomeromycetes</taxon>
        <taxon>Diversisporales</taxon>
        <taxon>Diversisporaceae</taxon>
        <taxon>Diversispora</taxon>
    </lineage>
</organism>
<evidence type="ECO:0000256" key="3">
    <source>
        <dbReference type="ARBA" id="ARBA00022692"/>
    </source>
</evidence>
<dbReference type="Proteomes" id="UP000789706">
    <property type="component" value="Unassembled WGS sequence"/>
</dbReference>
<feature type="signal peptide" evidence="10">
    <location>
        <begin position="1"/>
        <end position="25"/>
    </location>
</feature>
<reference evidence="12" key="1">
    <citation type="submission" date="2021-06" db="EMBL/GenBank/DDBJ databases">
        <authorList>
            <person name="Kallberg Y."/>
            <person name="Tangrot J."/>
            <person name="Rosling A."/>
        </authorList>
    </citation>
    <scope>NUCLEOTIDE SEQUENCE</scope>
    <source>
        <strain evidence="12">AZ414A</strain>
    </source>
</reference>
<feature type="chain" id="PRO_5040156418" evidence="10">
    <location>
        <begin position="26"/>
        <end position="203"/>
    </location>
</feature>
<dbReference type="Pfam" id="PF01105">
    <property type="entry name" value="EMP24_GP25L"/>
    <property type="match status" value="1"/>
</dbReference>
<dbReference type="EMBL" id="CAJVPK010000030">
    <property type="protein sequence ID" value="CAG8435135.1"/>
    <property type="molecule type" value="Genomic_DNA"/>
</dbReference>
<evidence type="ECO:0000259" key="11">
    <source>
        <dbReference type="PROSITE" id="PS50866"/>
    </source>
</evidence>
<dbReference type="AlphaFoldDB" id="A0A9N8YN24"/>
<comment type="similarity">
    <text evidence="2 8">Belongs to the EMP24/GP25L family.</text>
</comment>
<proteinExistence type="inferred from homology"/>
<keyword evidence="3 8" id="KW-0812">Transmembrane</keyword>
<keyword evidence="6 9" id="KW-0472">Membrane</keyword>
<dbReference type="SMART" id="SM01190">
    <property type="entry name" value="EMP24_GP25L"/>
    <property type="match status" value="1"/>
</dbReference>
<evidence type="ECO:0000256" key="1">
    <source>
        <dbReference type="ARBA" id="ARBA00004479"/>
    </source>
</evidence>
<evidence type="ECO:0000256" key="2">
    <source>
        <dbReference type="ARBA" id="ARBA00007104"/>
    </source>
</evidence>
<dbReference type="PROSITE" id="PS50866">
    <property type="entry name" value="GOLD"/>
    <property type="match status" value="1"/>
</dbReference>
<accession>A0A9N8YN24</accession>
<dbReference type="GO" id="GO:0012505">
    <property type="term" value="C:endomembrane system"/>
    <property type="evidence" value="ECO:0007669"/>
    <property type="project" value="UniProtKB-SubCell"/>
</dbReference>
<evidence type="ECO:0000256" key="6">
    <source>
        <dbReference type="ARBA" id="ARBA00023136"/>
    </source>
</evidence>